<evidence type="ECO:0000313" key="8">
    <source>
        <dbReference type="Proteomes" id="UP000242814"/>
    </source>
</evidence>
<keyword evidence="4" id="KW-0496">Mitochondrion</keyword>
<evidence type="ECO:0000256" key="5">
    <source>
        <dbReference type="ARBA" id="ARBA00023274"/>
    </source>
</evidence>
<dbReference type="InterPro" id="IPR038584">
    <property type="entry name" value="Ribosomal_bL33_sf"/>
</dbReference>
<dbReference type="GO" id="GO:1990904">
    <property type="term" value="C:ribonucleoprotein complex"/>
    <property type="evidence" value="ECO:0007669"/>
    <property type="project" value="UniProtKB-KW"/>
</dbReference>
<evidence type="ECO:0000256" key="4">
    <source>
        <dbReference type="ARBA" id="ARBA00023128"/>
    </source>
</evidence>
<evidence type="ECO:0000256" key="1">
    <source>
        <dbReference type="ARBA" id="ARBA00004173"/>
    </source>
</evidence>
<dbReference type="PANTHER" id="PTHR47037:SF1">
    <property type="entry name" value="LARGE RIBOSOMAL SUBUNIT PROTEIN BL33M"/>
    <property type="match status" value="1"/>
</dbReference>
<comment type="similarity">
    <text evidence="2">Belongs to the bacterial ribosomal protein bL33 family.</text>
</comment>
<dbReference type="GO" id="GO:0003735">
    <property type="term" value="F:structural constituent of ribosome"/>
    <property type="evidence" value="ECO:0007669"/>
    <property type="project" value="InterPro"/>
</dbReference>
<dbReference type="AlphaFoldDB" id="A0A1D2J4D5"/>
<gene>
    <name evidence="7" type="ORF">ACO22_07554</name>
</gene>
<dbReference type="Gene3D" id="2.20.28.120">
    <property type="entry name" value="Ribosomal protein L33"/>
    <property type="match status" value="1"/>
</dbReference>
<accession>A0A1D2J4D5</accession>
<dbReference type="InterPro" id="IPR052008">
    <property type="entry name" value="Mitoribosomal_protein_bL33"/>
</dbReference>
<dbReference type="PANTHER" id="PTHR47037">
    <property type="entry name" value="39S RIBOSOMAL PROTEIN L33, MITOCHONDRIAL"/>
    <property type="match status" value="1"/>
</dbReference>
<name>A0A1D2J4D5_PARBR</name>
<dbReference type="EMBL" id="LZYO01000567">
    <property type="protein sequence ID" value="ODH13150.1"/>
    <property type="molecule type" value="Genomic_DNA"/>
</dbReference>
<protein>
    <recommendedName>
        <fullName evidence="6">Large ribosomal subunit protein bL33m</fullName>
    </recommendedName>
</protein>
<organism evidence="7 8">
    <name type="scientific">Paracoccidioides brasiliensis</name>
    <dbReference type="NCBI Taxonomy" id="121759"/>
    <lineage>
        <taxon>Eukaryota</taxon>
        <taxon>Fungi</taxon>
        <taxon>Dikarya</taxon>
        <taxon>Ascomycota</taxon>
        <taxon>Pezizomycotina</taxon>
        <taxon>Eurotiomycetes</taxon>
        <taxon>Eurotiomycetidae</taxon>
        <taxon>Onygenales</taxon>
        <taxon>Ajellomycetaceae</taxon>
        <taxon>Paracoccidioides</taxon>
    </lineage>
</organism>
<sequence length="99" mass="11549">MAKRGMDILFSYSINFASWVLYQPQRLLFKKTHKLTFFICFPPLGIAKSRTIAVRLISMAMTGYYKTLVRPRTSRPLSMLKYDPVVKKKVLFLEAKRGK</sequence>
<comment type="subcellular location">
    <subcellularLocation>
        <location evidence="1">Mitochondrion</location>
    </subcellularLocation>
</comment>
<proteinExistence type="inferred from homology"/>
<evidence type="ECO:0000313" key="7">
    <source>
        <dbReference type="EMBL" id="ODH13150.1"/>
    </source>
</evidence>
<dbReference type="GO" id="GO:0005739">
    <property type="term" value="C:mitochondrion"/>
    <property type="evidence" value="ECO:0007669"/>
    <property type="project" value="UniProtKB-SubCell"/>
</dbReference>
<dbReference type="SUPFAM" id="SSF57829">
    <property type="entry name" value="Zn-binding ribosomal proteins"/>
    <property type="match status" value="1"/>
</dbReference>
<reference evidence="7 8" key="1">
    <citation type="submission" date="2016-06" db="EMBL/GenBank/DDBJ databases">
        <authorList>
            <person name="Kjaerup R.B."/>
            <person name="Dalgaard T.S."/>
            <person name="Juul-Madsen H.R."/>
        </authorList>
    </citation>
    <scope>NUCLEOTIDE SEQUENCE [LARGE SCALE GENOMIC DNA]</scope>
    <source>
        <strain evidence="7 8">Pb300</strain>
    </source>
</reference>
<evidence type="ECO:0000256" key="2">
    <source>
        <dbReference type="ARBA" id="ARBA00007596"/>
    </source>
</evidence>
<dbReference type="Proteomes" id="UP000242814">
    <property type="component" value="Unassembled WGS sequence"/>
</dbReference>
<dbReference type="VEuPathDB" id="FungiDB:PABG_01810"/>
<keyword evidence="5" id="KW-0687">Ribonucleoprotein</keyword>
<comment type="caution">
    <text evidence="7">The sequence shown here is derived from an EMBL/GenBank/DDBJ whole genome shotgun (WGS) entry which is preliminary data.</text>
</comment>
<evidence type="ECO:0000256" key="6">
    <source>
        <dbReference type="ARBA" id="ARBA00035275"/>
    </source>
</evidence>
<dbReference type="InterPro" id="IPR001705">
    <property type="entry name" value="Ribosomal_bL33"/>
</dbReference>
<keyword evidence="3" id="KW-0689">Ribosomal protein</keyword>
<dbReference type="Pfam" id="PF00471">
    <property type="entry name" value="Ribosomal_L33"/>
    <property type="match status" value="1"/>
</dbReference>
<evidence type="ECO:0000256" key="3">
    <source>
        <dbReference type="ARBA" id="ARBA00022980"/>
    </source>
</evidence>
<dbReference type="GO" id="GO:0006412">
    <property type="term" value="P:translation"/>
    <property type="evidence" value="ECO:0007669"/>
    <property type="project" value="InterPro"/>
</dbReference>
<dbReference type="InterPro" id="IPR011332">
    <property type="entry name" value="Ribosomal_zn-bd"/>
</dbReference>
<dbReference type="GO" id="GO:0005840">
    <property type="term" value="C:ribosome"/>
    <property type="evidence" value="ECO:0007669"/>
    <property type="project" value="UniProtKB-KW"/>
</dbReference>